<organism evidence="2 3">
    <name type="scientific">Paenibacillus thiaminolyticus</name>
    <name type="common">Bacillus thiaminolyticus</name>
    <dbReference type="NCBI Taxonomy" id="49283"/>
    <lineage>
        <taxon>Bacteria</taxon>
        <taxon>Bacillati</taxon>
        <taxon>Bacillota</taxon>
        <taxon>Bacilli</taxon>
        <taxon>Bacillales</taxon>
        <taxon>Paenibacillaceae</taxon>
        <taxon>Paenibacillus</taxon>
    </lineage>
</organism>
<gene>
    <name evidence="2" type="ORF">DQX05_14655</name>
</gene>
<evidence type="ECO:0000313" key="2">
    <source>
        <dbReference type="EMBL" id="RJG23112.1"/>
    </source>
</evidence>
<protein>
    <submittedName>
        <fullName evidence="2">Aminoglycoside phosphotransferase</fullName>
    </submittedName>
</protein>
<dbReference type="Gene3D" id="3.90.1200.10">
    <property type="match status" value="1"/>
</dbReference>
<evidence type="ECO:0000259" key="1">
    <source>
        <dbReference type="Pfam" id="PF01636"/>
    </source>
</evidence>
<dbReference type="Pfam" id="PF01636">
    <property type="entry name" value="APH"/>
    <property type="match status" value="1"/>
</dbReference>
<name>A0A3A3GG24_PANTH</name>
<comment type="caution">
    <text evidence="2">The sequence shown here is derived from an EMBL/GenBank/DDBJ whole genome shotgun (WGS) entry which is preliminary data.</text>
</comment>
<dbReference type="EMBL" id="QYZD01000012">
    <property type="protein sequence ID" value="RJG23112.1"/>
    <property type="molecule type" value="Genomic_DNA"/>
</dbReference>
<dbReference type="Proteomes" id="UP000266177">
    <property type="component" value="Unassembled WGS sequence"/>
</dbReference>
<dbReference type="RefSeq" id="WP_119794321.1">
    <property type="nucleotide sequence ID" value="NZ_QYZD01000012.1"/>
</dbReference>
<dbReference type="InterPro" id="IPR002575">
    <property type="entry name" value="Aminoglycoside_PTrfase"/>
</dbReference>
<evidence type="ECO:0000313" key="3">
    <source>
        <dbReference type="Proteomes" id="UP000266177"/>
    </source>
</evidence>
<reference evidence="2 3" key="1">
    <citation type="submission" date="2018-09" db="EMBL/GenBank/DDBJ databases">
        <title>Paenibacillus SK2017-BO5.</title>
        <authorList>
            <person name="Piskunova J.V."/>
            <person name="Dubiley S.A."/>
            <person name="Severinov K.V."/>
        </authorList>
    </citation>
    <scope>NUCLEOTIDE SEQUENCE [LARGE SCALE GENOMIC DNA]</scope>
    <source>
        <strain evidence="2 3">BO5</strain>
    </source>
</reference>
<dbReference type="AlphaFoldDB" id="A0A3A3GG24"/>
<feature type="domain" description="Aminoglycoside phosphotransferase" evidence="1">
    <location>
        <begin position="27"/>
        <end position="265"/>
    </location>
</feature>
<dbReference type="OrthoDB" id="1995036at2"/>
<sequence>MGHQAIAADALSHYEIQSPIIAFIRHNENLTYKITDQSGSSYLLRVHKPVHAELHGLEHSKAGLTGEMDLLQALGENTALNVQKPVRNREGEFVSRIPDGEDFIHCTLLHWLEGRDSQPDDFASREAALRYGRQVGMLHRFTSGYKPELAISRPAYAGIAENEAMLERLTYGRDHGIFAPGDFGLMSEAFQLINERLRRYEPEPGTWGLIHADINRANVIVTDLGFTLIDYCLYGHGYFLYDAAGGALSVPSDRRTDFMEGYGAEFPSTCGDSLKLLEGFMLLNIFGYYSFHMMNTAVHPWMRERLPSFCANMVTPFLEELPIFALL</sequence>
<keyword evidence="2" id="KW-0808">Transferase</keyword>
<accession>A0A3A3GG24</accession>
<dbReference type="SUPFAM" id="SSF56112">
    <property type="entry name" value="Protein kinase-like (PK-like)"/>
    <property type="match status" value="1"/>
</dbReference>
<dbReference type="GO" id="GO:0016740">
    <property type="term" value="F:transferase activity"/>
    <property type="evidence" value="ECO:0007669"/>
    <property type="project" value="UniProtKB-KW"/>
</dbReference>
<proteinExistence type="predicted"/>
<dbReference type="InterPro" id="IPR011009">
    <property type="entry name" value="Kinase-like_dom_sf"/>
</dbReference>